<name>A0A7D5LAE7_9EURY</name>
<dbReference type="KEGG" id="halu:HUG12_09865"/>
<accession>A0A7D5LAE7</accession>
<keyword evidence="2" id="KW-1185">Reference proteome</keyword>
<gene>
    <name evidence="1" type="ORF">HUG12_09865</name>
</gene>
<dbReference type="EMBL" id="CP058579">
    <property type="protein sequence ID" value="QLG62012.1"/>
    <property type="molecule type" value="Genomic_DNA"/>
</dbReference>
<sequence length="289" mass="32982">MAFTSRHPFTTDAYELGYLVGMREDKTLQQSSWANVAAPVGFLDNDFRDPDLDRYLERVDRYHPDVAVVGDATTYDEAERYQQAANNIRDIYSEVEPVIVPKCRDALEAIEQDTVIGWPNGYANIDPLDYSSIRDWRGRRVHILGGSPTDQYDIVQLLTQPTLTNDDPADIIGLDGNGVLKAAYFGEYWTPTGYERADHLSIRDTVRRSLEEMKEFWEGHGIWPDEEPIDRYGPAVKEPDEPIWMDDGGDPLVSRGDLEAAYIGEYEQGTMAFQSEAAKKYIEFHEGWR</sequence>
<evidence type="ECO:0000313" key="1">
    <source>
        <dbReference type="EMBL" id="QLG62012.1"/>
    </source>
</evidence>
<proteinExistence type="predicted"/>
<dbReference type="AlphaFoldDB" id="A0A7D5LAE7"/>
<reference evidence="1 2" key="1">
    <citation type="submission" date="2020-06" db="EMBL/GenBank/DDBJ databases">
        <title>NJ-3-1, isolated from saline soil.</title>
        <authorList>
            <person name="Cui H.L."/>
            <person name="Shi X."/>
        </authorList>
    </citation>
    <scope>NUCLEOTIDE SEQUENCE [LARGE SCALE GENOMIC DNA]</scope>
    <source>
        <strain evidence="1 2">NJ-3-1</strain>
    </source>
</reference>
<dbReference type="Pfam" id="PF20314">
    <property type="entry name" value="DUF6610"/>
    <property type="match status" value="1"/>
</dbReference>
<organism evidence="1 2">
    <name type="scientific">Halorarum salinum</name>
    <dbReference type="NCBI Taxonomy" id="2743089"/>
    <lineage>
        <taxon>Archaea</taxon>
        <taxon>Methanobacteriati</taxon>
        <taxon>Methanobacteriota</taxon>
        <taxon>Stenosarchaea group</taxon>
        <taxon>Halobacteria</taxon>
        <taxon>Halobacteriales</taxon>
        <taxon>Haloferacaceae</taxon>
        <taxon>Halorarum</taxon>
    </lineage>
</organism>
<dbReference type="Proteomes" id="UP000509626">
    <property type="component" value="Chromosome"/>
</dbReference>
<evidence type="ECO:0000313" key="2">
    <source>
        <dbReference type="Proteomes" id="UP000509626"/>
    </source>
</evidence>
<protein>
    <submittedName>
        <fullName evidence="1">Uncharacterized protein</fullName>
    </submittedName>
</protein>
<dbReference type="InterPro" id="IPR046718">
    <property type="entry name" value="DUF6610"/>
</dbReference>